<organism evidence="1 2">
    <name type="scientific">Candidatus Odyssella acanthamoebae</name>
    <dbReference type="NCBI Taxonomy" id="91604"/>
    <lineage>
        <taxon>Bacteria</taxon>
        <taxon>Pseudomonadati</taxon>
        <taxon>Pseudomonadota</taxon>
        <taxon>Alphaproteobacteria</taxon>
        <taxon>Holosporales</taxon>
        <taxon>Candidatus Paracaedibacteraceae</taxon>
        <taxon>Candidatus Odyssella</taxon>
    </lineage>
</organism>
<name>A0A077AUQ9_9PROT</name>
<proteinExistence type="predicted"/>
<protein>
    <submittedName>
        <fullName evidence="1">Uncharacterized protein</fullName>
    </submittedName>
</protein>
<gene>
    <name evidence="1" type="ORF">ID47_01980</name>
</gene>
<dbReference type="Proteomes" id="UP000028926">
    <property type="component" value="Chromosome"/>
</dbReference>
<accession>A0A077AUQ9</accession>
<reference evidence="1 2" key="1">
    <citation type="submission" date="2014-07" db="EMBL/GenBank/DDBJ databases">
        <title>Comparative genomic insights into amoeba endosymbionts belonging to the families of Holosporaceae and Candidatus Midichloriaceae within Rickettsiales.</title>
        <authorList>
            <person name="Wang Z."/>
            <person name="Wu M."/>
        </authorList>
    </citation>
    <scope>NUCLEOTIDE SEQUENCE [LARGE SCALE GENOMIC DNA]</scope>
    <source>
        <strain evidence="1">PRA3</strain>
    </source>
</reference>
<dbReference type="AlphaFoldDB" id="A0A077AUQ9"/>
<evidence type="ECO:0000313" key="1">
    <source>
        <dbReference type="EMBL" id="AIK95764.1"/>
    </source>
</evidence>
<keyword evidence="2" id="KW-1185">Reference proteome</keyword>
<dbReference type="KEGG" id="paca:ID47_01980"/>
<dbReference type="STRING" id="91604.ID47_01980"/>
<evidence type="ECO:0000313" key="2">
    <source>
        <dbReference type="Proteomes" id="UP000028926"/>
    </source>
</evidence>
<sequence>MVSSSAKFSTLTSKFLTNGLNLSGRDASVLYAIVYRSARSGISAVSLRPLTIDNLTFLPAIWLPPP</sequence>
<dbReference type="HOGENOM" id="CLU_2823110_0_0_5"/>
<dbReference type="EMBL" id="CP008941">
    <property type="protein sequence ID" value="AIK95764.1"/>
    <property type="molecule type" value="Genomic_DNA"/>
</dbReference>